<comment type="similarity">
    <text evidence="1 4">Belongs to the DegT/DnrJ/EryC1 family.</text>
</comment>
<protein>
    <submittedName>
        <fullName evidence="5">dTDP-4-amino-4,6-dideoxygalactose transaminase</fullName>
    </submittedName>
</protein>
<evidence type="ECO:0000313" key="6">
    <source>
        <dbReference type="Proteomes" id="UP000198914"/>
    </source>
</evidence>
<dbReference type="InterPro" id="IPR015424">
    <property type="entry name" value="PyrdxlP-dep_Trfase"/>
</dbReference>
<feature type="active site" description="Proton acceptor" evidence="2">
    <location>
        <position position="185"/>
    </location>
</feature>
<dbReference type="PIRSF" id="PIRSF000390">
    <property type="entry name" value="PLP_StrS"/>
    <property type="match status" value="1"/>
</dbReference>
<name>A0A1H3JBZ6_9RHOB</name>
<evidence type="ECO:0000256" key="4">
    <source>
        <dbReference type="RuleBase" id="RU004508"/>
    </source>
</evidence>
<dbReference type="SUPFAM" id="SSF53383">
    <property type="entry name" value="PLP-dependent transferases"/>
    <property type="match status" value="1"/>
</dbReference>
<dbReference type="Pfam" id="PF01041">
    <property type="entry name" value="DegT_DnrJ_EryC1"/>
    <property type="match status" value="1"/>
</dbReference>
<dbReference type="InterPro" id="IPR015422">
    <property type="entry name" value="PyrdxlP-dep_Trfase_small"/>
</dbReference>
<dbReference type="CDD" id="cd00616">
    <property type="entry name" value="AHBA_syn"/>
    <property type="match status" value="1"/>
</dbReference>
<evidence type="ECO:0000313" key="5">
    <source>
        <dbReference type="EMBL" id="SDY36724.1"/>
    </source>
</evidence>
<dbReference type="GO" id="GO:0008483">
    <property type="term" value="F:transaminase activity"/>
    <property type="evidence" value="ECO:0007669"/>
    <property type="project" value="TreeGrafter"/>
</dbReference>
<dbReference type="STRING" id="1244108.SAMN05444004_101256"/>
<evidence type="ECO:0000256" key="2">
    <source>
        <dbReference type="PIRSR" id="PIRSR000390-1"/>
    </source>
</evidence>
<gene>
    <name evidence="5" type="ORF">SAMN05444004_101256</name>
</gene>
<dbReference type="GO" id="GO:0030170">
    <property type="term" value="F:pyridoxal phosphate binding"/>
    <property type="evidence" value="ECO:0007669"/>
    <property type="project" value="TreeGrafter"/>
</dbReference>
<dbReference type="InterPro" id="IPR000653">
    <property type="entry name" value="DegT/StrS_aminotransferase"/>
</dbReference>
<keyword evidence="3 4" id="KW-0663">Pyridoxal phosphate</keyword>
<evidence type="ECO:0000256" key="3">
    <source>
        <dbReference type="PIRSR" id="PIRSR000390-2"/>
    </source>
</evidence>
<dbReference type="Gene3D" id="3.90.1150.10">
    <property type="entry name" value="Aspartate Aminotransferase, domain 1"/>
    <property type="match status" value="1"/>
</dbReference>
<feature type="modified residue" description="N6-(pyridoxal phosphate)lysine" evidence="3">
    <location>
        <position position="185"/>
    </location>
</feature>
<sequence length="392" mass="42728">MIPIAKPFLGEEEAQAAHDAVLSGWVSQGPQVAAFEAEFAEDVGAPHACAVSNCTTALHLACLGLGIGPGDEVITVSHSFIAGANAIRQCGAIPIFVDIEPGGFNIDLDATAAAITSKTRAILCVHQIGMPCDLPGLLAIAQAHNLPLIEDAACAIGSEILIDDTWQAIGRPHGDVACFSFHPRKVITTGEGGMLTTRDAALDARFRLWRQHSMSVSDTARHAAREIVFEDYPELGYNYRMTDIQAAVGRVQLKRLPEIVRRRREIAAQLTESLADIHGAKPPVEPPWARSNWQSYCVTLDPDIDQKRLMQAMLDRGVATRRGIMCMHLEESQADLPMRHDLRRSTYARDHSVLLPVHPLMTDAMVQTVVDALREAVPEARSTVKFLQAMEA</sequence>
<dbReference type="GO" id="GO:0000271">
    <property type="term" value="P:polysaccharide biosynthetic process"/>
    <property type="evidence" value="ECO:0007669"/>
    <property type="project" value="TreeGrafter"/>
</dbReference>
<dbReference type="EMBL" id="FNPX01000001">
    <property type="protein sequence ID" value="SDY36724.1"/>
    <property type="molecule type" value="Genomic_DNA"/>
</dbReference>
<organism evidence="5 6">
    <name type="scientific">Jannaschia faecimaris</name>
    <dbReference type="NCBI Taxonomy" id="1244108"/>
    <lineage>
        <taxon>Bacteria</taxon>
        <taxon>Pseudomonadati</taxon>
        <taxon>Pseudomonadota</taxon>
        <taxon>Alphaproteobacteria</taxon>
        <taxon>Rhodobacterales</taxon>
        <taxon>Roseobacteraceae</taxon>
        <taxon>Jannaschia</taxon>
    </lineage>
</organism>
<dbReference type="InterPro" id="IPR015421">
    <property type="entry name" value="PyrdxlP-dep_Trfase_major"/>
</dbReference>
<dbReference type="PANTHER" id="PTHR30244">
    <property type="entry name" value="TRANSAMINASE"/>
    <property type="match status" value="1"/>
</dbReference>
<dbReference type="PANTHER" id="PTHR30244:SF34">
    <property type="entry name" value="DTDP-4-AMINO-4,6-DIDEOXYGALACTOSE TRANSAMINASE"/>
    <property type="match status" value="1"/>
</dbReference>
<reference evidence="6" key="1">
    <citation type="submission" date="2016-10" db="EMBL/GenBank/DDBJ databases">
        <authorList>
            <person name="Varghese N."/>
            <person name="Submissions S."/>
        </authorList>
    </citation>
    <scope>NUCLEOTIDE SEQUENCE [LARGE SCALE GENOMIC DNA]</scope>
    <source>
        <strain evidence="6">DSM 100420</strain>
    </source>
</reference>
<dbReference type="Proteomes" id="UP000198914">
    <property type="component" value="Unassembled WGS sequence"/>
</dbReference>
<keyword evidence="6" id="KW-1185">Reference proteome</keyword>
<dbReference type="Gene3D" id="3.40.640.10">
    <property type="entry name" value="Type I PLP-dependent aspartate aminotransferase-like (Major domain)"/>
    <property type="match status" value="1"/>
</dbReference>
<proteinExistence type="inferred from homology"/>
<evidence type="ECO:0000256" key="1">
    <source>
        <dbReference type="ARBA" id="ARBA00037999"/>
    </source>
</evidence>
<dbReference type="RefSeq" id="WP_092641073.1">
    <property type="nucleotide sequence ID" value="NZ_FNPX01000001.1"/>
</dbReference>
<dbReference type="OrthoDB" id="9768668at2"/>
<dbReference type="AlphaFoldDB" id="A0A1H3JBZ6"/>
<accession>A0A1H3JBZ6</accession>